<gene>
    <name evidence="1" type="ORF">Tci_639754</name>
</gene>
<dbReference type="AlphaFoldDB" id="A0A699K2F2"/>
<protein>
    <submittedName>
        <fullName evidence="1">Uncharacterized protein</fullName>
    </submittedName>
</protein>
<dbReference type="EMBL" id="BKCJ010467225">
    <property type="protein sequence ID" value="GFA67782.1"/>
    <property type="molecule type" value="Genomic_DNA"/>
</dbReference>
<comment type="caution">
    <text evidence="1">The sequence shown here is derived from an EMBL/GenBank/DDBJ whole genome shotgun (WGS) entry which is preliminary data.</text>
</comment>
<organism evidence="1">
    <name type="scientific">Tanacetum cinerariifolium</name>
    <name type="common">Dalmatian daisy</name>
    <name type="synonym">Chrysanthemum cinerariifolium</name>
    <dbReference type="NCBI Taxonomy" id="118510"/>
    <lineage>
        <taxon>Eukaryota</taxon>
        <taxon>Viridiplantae</taxon>
        <taxon>Streptophyta</taxon>
        <taxon>Embryophyta</taxon>
        <taxon>Tracheophyta</taxon>
        <taxon>Spermatophyta</taxon>
        <taxon>Magnoliopsida</taxon>
        <taxon>eudicotyledons</taxon>
        <taxon>Gunneridae</taxon>
        <taxon>Pentapetalae</taxon>
        <taxon>asterids</taxon>
        <taxon>campanulids</taxon>
        <taxon>Asterales</taxon>
        <taxon>Asteraceae</taxon>
        <taxon>Asteroideae</taxon>
        <taxon>Anthemideae</taxon>
        <taxon>Anthemidinae</taxon>
        <taxon>Tanacetum</taxon>
    </lineage>
</organism>
<evidence type="ECO:0000313" key="1">
    <source>
        <dbReference type="EMBL" id="GFA67782.1"/>
    </source>
</evidence>
<accession>A0A699K2F2</accession>
<name>A0A699K2F2_TANCI</name>
<sequence length="82" mass="8375">MFGECSCSCVDGILADGASWSIDVDTGESAKSTALGAAMTRIREIAIDGGEKYSSNIGVIHRSSGPELSCSEAIDVSSSNVT</sequence>
<proteinExistence type="predicted"/>
<reference evidence="1" key="1">
    <citation type="journal article" date="2019" name="Sci. Rep.">
        <title>Draft genome of Tanacetum cinerariifolium, the natural source of mosquito coil.</title>
        <authorList>
            <person name="Yamashiro T."/>
            <person name="Shiraishi A."/>
            <person name="Satake H."/>
            <person name="Nakayama K."/>
        </authorList>
    </citation>
    <scope>NUCLEOTIDE SEQUENCE</scope>
</reference>